<dbReference type="EMBL" id="CAFZ01000310">
    <property type="protein sequence ID" value="CCA74412.1"/>
    <property type="molecule type" value="Genomic_DNA"/>
</dbReference>
<accession>G4TSW9</accession>
<organism evidence="1 2">
    <name type="scientific">Serendipita indica (strain DSM 11827)</name>
    <name type="common">Root endophyte fungus</name>
    <name type="synonym">Piriformospora indica</name>
    <dbReference type="NCBI Taxonomy" id="1109443"/>
    <lineage>
        <taxon>Eukaryota</taxon>
        <taxon>Fungi</taxon>
        <taxon>Dikarya</taxon>
        <taxon>Basidiomycota</taxon>
        <taxon>Agaricomycotina</taxon>
        <taxon>Agaricomycetes</taxon>
        <taxon>Sebacinales</taxon>
        <taxon>Serendipitaceae</taxon>
        <taxon>Serendipita</taxon>
    </lineage>
</organism>
<protein>
    <submittedName>
        <fullName evidence="1">Uncharacterized protein</fullName>
    </submittedName>
</protein>
<dbReference type="InParanoid" id="G4TSW9"/>
<keyword evidence="2" id="KW-1185">Reference proteome</keyword>
<sequence length="255" mass="28173">MSNESRWATNFVQTGRLWIDPTKIRHNRREQAATDQEWLVMLSRSYWKGVSPRRLLLGVIVRLPLHTRPVHFTGALNPQPTARPQSESDWIFVFTKLYDTFFGQRQALSGLVVDQTPGGSLVITVEPRPFSAVRKGKCHLFTGSSKSRSIICTQSATNRTSKCLIVTRLSPGAHLPPVLAIKTARISRGFDQPVRAEPRGLSASVRARASAPQSLALRVGLGPITVIDLAHKAMICAVESTGRGSGHDRQFIYAP</sequence>
<name>G4TSW9_SERID</name>
<comment type="caution">
    <text evidence="1">The sequence shown here is derived from an EMBL/GenBank/DDBJ whole genome shotgun (WGS) entry which is preliminary data.</text>
</comment>
<evidence type="ECO:0000313" key="2">
    <source>
        <dbReference type="Proteomes" id="UP000007148"/>
    </source>
</evidence>
<proteinExistence type="predicted"/>
<dbReference type="Proteomes" id="UP000007148">
    <property type="component" value="Unassembled WGS sequence"/>
</dbReference>
<gene>
    <name evidence="1" type="ORF">PIIN_08364</name>
</gene>
<evidence type="ECO:0000313" key="1">
    <source>
        <dbReference type="EMBL" id="CCA74412.1"/>
    </source>
</evidence>
<reference evidence="1 2" key="1">
    <citation type="journal article" date="2011" name="PLoS Pathog.">
        <title>Endophytic Life Strategies Decoded by Genome and Transcriptome Analyses of the Mutualistic Root Symbiont Piriformospora indica.</title>
        <authorList>
            <person name="Zuccaro A."/>
            <person name="Lahrmann U."/>
            <person name="Guldener U."/>
            <person name="Langen G."/>
            <person name="Pfiffi S."/>
            <person name="Biedenkopf D."/>
            <person name="Wong P."/>
            <person name="Samans B."/>
            <person name="Grimm C."/>
            <person name="Basiewicz M."/>
            <person name="Murat C."/>
            <person name="Martin F."/>
            <person name="Kogel K.H."/>
        </authorList>
    </citation>
    <scope>NUCLEOTIDE SEQUENCE [LARGE SCALE GENOMIC DNA]</scope>
    <source>
        <strain evidence="1 2">DSM 11827</strain>
    </source>
</reference>
<dbReference type="HOGENOM" id="CLU_1090368_0_0_1"/>
<dbReference type="AlphaFoldDB" id="G4TSW9"/>